<dbReference type="AlphaFoldDB" id="F6V166"/>
<reference evidence="8" key="3">
    <citation type="submission" date="2025-08" db="UniProtKB">
        <authorList>
            <consortium name="Ensembl"/>
        </authorList>
    </citation>
    <scope>IDENTIFICATION</scope>
</reference>
<dbReference type="InterPro" id="IPR018499">
    <property type="entry name" value="Tetraspanin/Peripherin"/>
</dbReference>
<feature type="disulfide bond" evidence="6">
    <location>
        <begin position="144"/>
        <end position="164"/>
    </location>
</feature>
<evidence type="ECO:0000256" key="2">
    <source>
        <dbReference type="ARBA" id="ARBA00006840"/>
    </source>
</evidence>
<evidence type="ECO:0000256" key="3">
    <source>
        <dbReference type="ARBA" id="ARBA00022692"/>
    </source>
</evidence>
<keyword evidence="6" id="KW-1015">Disulfide bond</keyword>
<keyword evidence="3 7" id="KW-0812">Transmembrane</keyword>
<feature type="transmembrane region" description="Helical" evidence="7">
    <location>
        <begin position="54"/>
        <end position="76"/>
    </location>
</feature>
<evidence type="ECO:0000313" key="8">
    <source>
        <dbReference type="Ensembl" id="ENSCINP00000012953.3"/>
    </source>
</evidence>
<dbReference type="EMBL" id="EAAA01000454">
    <property type="status" value="NOT_ANNOTATED_CDS"/>
    <property type="molecule type" value="Genomic_DNA"/>
</dbReference>
<evidence type="ECO:0000256" key="5">
    <source>
        <dbReference type="ARBA" id="ARBA00023136"/>
    </source>
</evidence>
<dbReference type="Pfam" id="PF00335">
    <property type="entry name" value="Tetraspanin"/>
    <property type="match status" value="1"/>
</dbReference>
<organism evidence="8 9">
    <name type="scientific">Ciona intestinalis</name>
    <name type="common">Transparent sea squirt</name>
    <name type="synonym">Ascidia intestinalis</name>
    <dbReference type="NCBI Taxonomy" id="7719"/>
    <lineage>
        <taxon>Eukaryota</taxon>
        <taxon>Metazoa</taxon>
        <taxon>Chordata</taxon>
        <taxon>Tunicata</taxon>
        <taxon>Ascidiacea</taxon>
        <taxon>Phlebobranchia</taxon>
        <taxon>Cionidae</taxon>
        <taxon>Ciona</taxon>
    </lineage>
</organism>
<dbReference type="InterPro" id="IPR018503">
    <property type="entry name" value="Tetraspanin_CS"/>
</dbReference>
<keyword evidence="4 7" id="KW-1133">Transmembrane helix</keyword>
<dbReference type="FunCoup" id="F6V166">
    <property type="interactions" value="8"/>
</dbReference>
<feature type="transmembrane region" description="Helical" evidence="7">
    <location>
        <begin position="83"/>
        <end position="106"/>
    </location>
</feature>
<keyword evidence="9" id="KW-1185">Reference proteome</keyword>
<dbReference type="InterPro" id="IPR000301">
    <property type="entry name" value="Tetraspanin_animals"/>
</dbReference>
<evidence type="ECO:0000256" key="6">
    <source>
        <dbReference type="PIRSR" id="PIRSR002419-1"/>
    </source>
</evidence>
<comment type="subcellular location">
    <subcellularLocation>
        <location evidence="1">Membrane</location>
        <topology evidence="1">Multi-pass membrane protein</topology>
    </subcellularLocation>
</comment>
<dbReference type="Proteomes" id="UP000008144">
    <property type="component" value="Chromosome 10"/>
</dbReference>
<proteinExistence type="inferred from homology"/>
<keyword evidence="5 7" id="KW-0472">Membrane</keyword>
<dbReference type="PANTHER" id="PTHR19282">
    <property type="entry name" value="TETRASPANIN"/>
    <property type="match status" value="1"/>
</dbReference>
<dbReference type="OMA" id="EYMKNPG"/>
<feature type="transmembrane region" description="Helical" evidence="7">
    <location>
        <begin position="12"/>
        <end position="34"/>
    </location>
</feature>
<feature type="disulfide bond" evidence="6">
    <location>
        <begin position="143"/>
        <end position="177"/>
    </location>
</feature>
<feature type="transmembrane region" description="Helical" evidence="7">
    <location>
        <begin position="215"/>
        <end position="235"/>
    </location>
</feature>
<reference evidence="9" key="1">
    <citation type="journal article" date="2002" name="Science">
        <title>The draft genome of Ciona intestinalis: insights into chordate and vertebrate origins.</title>
        <authorList>
            <person name="Dehal P."/>
            <person name="Satou Y."/>
            <person name="Campbell R.K."/>
            <person name="Chapman J."/>
            <person name="Degnan B."/>
            <person name="De Tomaso A."/>
            <person name="Davidson B."/>
            <person name="Di Gregorio A."/>
            <person name="Gelpke M."/>
            <person name="Goodstein D.M."/>
            <person name="Harafuji N."/>
            <person name="Hastings K.E."/>
            <person name="Ho I."/>
            <person name="Hotta K."/>
            <person name="Huang W."/>
            <person name="Kawashima T."/>
            <person name="Lemaire P."/>
            <person name="Martinez D."/>
            <person name="Meinertzhagen I.A."/>
            <person name="Necula S."/>
            <person name="Nonaka M."/>
            <person name="Putnam N."/>
            <person name="Rash S."/>
            <person name="Saiga H."/>
            <person name="Satake M."/>
            <person name="Terry A."/>
            <person name="Yamada L."/>
            <person name="Wang H.G."/>
            <person name="Awazu S."/>
            <person name="Azumi K."/>
            <person name="Boore J."/>
            <person name="Branno M."/>
            <person name="Chin-Bow S."/>
            <person name="DeSantis R."/>
            <person name="Doyle S."/>
            <person name="Francino P."/>
            <person name="Keys D.N."/>
            <person name="Haga S."/>
            <person name="Hayashi H."/>
            <person name="Hino K."/>
            <person name="Imai K.S."/>
            <person name="Inaba K."/>
            <person name="Kano S."/>
            <person name="Kobayashi K."/>
            <person name="Kobayashi M."/>
            <person name="Lee B.I."/>
            <person name="Makabe K.W."/>
            <person name="Manohar C."/>
            <person name="Matassi G."/>
            <person name="Medina M."/>
            <person name="Mochizuki Y."/>
            <person name="Mount S."/>
            <person name="Morishita T."/>
            <person name="Miura S."/>
            <person name="Nakayama A."/>
            <person name="Nishizaka S."/>
            <person name="Nomoto H."/>
            <person name="Ohta F."/>
            <person name="Oishi K."/>
            <person name="Rigoutsos I."/>
            <person name="Sano M."/>
            <person name="Sasaki A."/>
            <person name="Sasakura Y."/>
            <person name="Shoguchi E."/>
            <person name="Shin-i T."/>
            <person name="Spagnuolo A."/>
            <person name="Stainier D."/>
            <person name="Suzuki M.M."/>
            <person name="Tassy O."/>
            <person name="Takatori N."/>
            <person name="Tokuoka M."/>
            <person name="Yagi K."/>
            <person name="Yoshizaki F."/>
            <person name="Wada S."/>
            <person name="Zhang C."/>
            <person name="Hyatt P.D."/>
            <person name="Larimer F."/>
            <person name="Detter C."/>
            <person name="Doggett N."/>
            <person name="Glavina T."/>
            <person name="Hawkins T."/>
            <person name="Richardson P."/>
            <person name="Lucas S."/>
            <person name="Kohara Y."/>
            <person name="Levine M."/>
            <person name="Satoh N."/>
            <person name="Rokhsar D.S."/>
        </authorList>
    </citation>
    <scope>NUCLEOTIDE SEQUENCE [LARGE SCALE GENOMIC DNA]</scope>
</reference>
<protein>
    <recommendedName>
        <fullName evidence="10">Tetraspanin</fullName>
    </recommendedName>
</protein>
<evidence type="ECO:0000256" key="1">
    <source>
        <dbReference type="ARBA" id="ARBA00004141"/>
    </source>
</evidence>
<dbReference type="InParanoid" id="F6V166"/>
<dbReference type="GO" id="GO:0005886">
    <property type="term" value="C:plasma membrane"/>
    <property type="evidence" value="ECO:0000318"/>
    <property type="project" value="GO_Central"/>
</dbReference>
<reference evidence="8" key="4">
    <citation type="submission" date="2025-09" db="UniProtKB">
        <authorList>
            <consortium name="Ensembl"/>
        </authorList>
    </citation>
    <scope>IDENTIFICATION</scope>
</reference>
<name>F6V166_CIOIN</name>
<evidence type="ECO:0000313" key="9">
    <source>
        <dbReference type="Proteomes" id="UP000008144"/>
    </source>
</evidence>
<reference evidence="8" key="2">
    <citation type="journal article" date="2008" name="Genome Biol.">
        <title>Improved genome assembly and evidence-based global gene model set for the chordate Ciona intestinalis: new insight into intron and operon populations.</title>
        <authorList>
            <person name="Satou Y."/>
            <person name="Mineta K."/>
            <person name="Ogasawara M."/>
            <person name="Sasakura Y."/>
            <person name="Shoguchi E."/>
            <person name="Ueno K."/>
            <person name="Yamada L."/>
            <person name="Matsumoto J."/>
            <person name="Wasserscheid J."/>
            <person name="Dewar K."/>
            <person name="Wiley G.B."/>
            <person name="Macmil S.L."/>
            <person name="Roe B.A."/>
            <person name="Zeller R.W."/>
            <person name="Hastings K.E."/>
            <person name="Lemaire P."/>
            <person name="Lindquist E."/>
            <person name="Endo T."/>
            <person name="Hotta K."/>
            <person name="Inaba K."/>
        </authorList>
    </citation>
    <scope>NUCLEOTIDE SEQUENCE [LARGE SCALE GENOMIC DNA]</scope>
    <source>
        <strain evidence="8">wild type</strain>
    </source>
</reference>
<dbReference type="PANTHER" id="PTHR19282:SF551">
    <property type="entry name" value="RE08073P-RELATED"/>
    <property type="match status" value="1"/>
</dbReference>
<dbReference type="PROSITE" id="PS00421">
    <property type="entry name" value="TM4_1"/>
    <property type="match status" value="1"/>
</dbReference>
<dbReference type="GeneTree" id="ENSGT00940000165843"/>
<evidence type="ECO:0000256" key="4">
    <source>
        <dbReference type="ARBA" id="ARBA00022989"/>
    </source>
</evidence>
<dbReference type="PIRSF" id="PIRSF002419">
    <property type="entry name" value="Tetraspanin"/>
    <property type="match status" value="1"/>
</dbReference>
<accession>F6V166</accession>
<dbReference type="PRINTS" id="PR00259">
    <property type="entry name" value="TMFOUR"/>
</dbReference>
<evidence type="ECO:0000256" key="7">
    <source>
        <dbReference type="SAM" id="Phobius"/>
    </source>
</evidence>
<dbReference type="Ensembl" id="ENSCINT00000012953.3">
    <property type="protein sequence ID" value="ENSCINP00000012953.3"/>
    <property type="gene ID" value="ENSCING00000006276.3"/>
</dbReference>
<sequence length="237" mass="25073">MCLYTIAKYLLFAFNLIIWLAGGGTLGVGIWLLVDPSIQDSMDLAGLEIYQAGAIVFVVAGSLILIIGFFGCCGAIKESTCLLGTYFGFLFVIFGLQLGIGIWALVSYDSMETAINDAMKVKEGGLNQNDDANYVGVEQNLQCCGATRGCKDWATTSASYGCGCDPTSSNLKNISNCVLPNSKDCPDDTFPDTQTGHIYGQPCSAAIYDLIYDNLTIVGAIGLAVAGAEILGMIISM</sequence>
<evidence type="ECO:0008006" key="10">
    <source>
        <dbReference type="Google" id="ProtNLM"/>
    </source>
</evidence>
<comment type="similarity">
    <text evidence="2">Belongs to the tetraspanin (TM4SF) family.</text>
</comment>
<dbReference type="HOGENOM" id="CLU_055524_4_2_1"/>